<evidence type="ECO:0000313" key="2">
    <source>
        <dbReference type="Proteomes" id="UP001647509"/>
    </source>
</evidence>
<comment type="caution">
    <text evidence="1">The sequence shown here is derived from an EMBL/GenBank/DDBJ whole genome shotgun (WGS) entry which is preliminary data.</text>
</comment>
<organism evidence="1 2">
    <name type="scientific">Pseudotamlana agarivorans</name>
    <dbReference type="NCBI Taxonomy" id="481183"/>
    <lineage>
        <taxon>Bacteria</taxon>
        <taxon>Pseudomonadati</taxon>
        <taxon>Bacteroidota</taxon>
        <taxon>Flavobacteriia</taxon>
        <taxon>Flavobacteriales</taxon>
        <taxon>Flavobacteriaceae</taxon>
        <taxon>Pseudotamlana</taxon>
    </lineage>
</organism>
<proteinExistence type="predicted"/>
<protein>
    <submittedName>
        <fullName evidence="1">Heparinase II/III family protein</fullName>
    </submittedName>
</protein>
<accession>A0ACC5U9F8</accession>
<evidence type="ECO:0000313" key="1">
    <source>
        <dbReference type="EMBL" id="MBU2950942.1"/>
    </source>
</evidence>
<name>A0ACC5U9F8_9FLAO</name>
<keyword evidence="2" id="KW-1185">Reference proteome</keyword>
<sequence>MNKRNKFSSLSFELVTIWLLFTGCCWGQMNHQISPTEIGQALGENLKHPYLYFSSKSVSILQDRVTNNPKYSTVYDELLAETNFYLHMPVEKNAPIPDKNPRYTGNWDYHKYIDNNRKRAVKLAFLYQMTGEAKYAEKAFEFAEVVCDVPNWEDRAHMFPTIYSRVMPWNVPDDQVVFNFDLYAAHTAHGLAMVYDWIYNWMNVRQRDRIRGALLEKAILRVRGNWDFLWWASAERCNWLTHCASGVGMASLALLTEDPQLTDVISESYNRIWRAYDNIGQDGGWQEGTGYAFNNIEWAILYGEPLKRLTNNKYSLLDHPRIQKEGVSFFLWSLLPPDQKVNFGDTSNRITRNSAIFNALADQTKSPEAAWYANKINNLSKHNFWDIIFPETTVKPVQPVIKSRHFRSIDYVVMRSSFTDLETVTLVTKAGRHTDPHHGHLDCGDWGVHWRGESYIRGIGNIPYDEKSFDDARWTYPQAGSQGQNVIFVNGEEQIPGKWRGEPMDEGIGGDVLEYNYSDTREYVLMDGTNAYPKKELKLWRRHLILDKPLVSVVLDEIECAKGALIENRIHPIGAIEISDDHDFLLLKGEKGMMALIIITNDTFNYVQGNHAYLPLQKSAKLNKIPYVDAELITSGEKTTMLTIVVPVETPLEAKAISQSVTRKIGKDGALNFSFLVKNKNHNYHFKSTSLGLVLNTN</sequence>
<dbReference type="Proteomes" id="UP001647509">
    <property type="component" value="Unassembled WGS sequence"/>
</dbReference>
<gene>
    <name evidence="1" type="ORF">KO493_09545</name>
</gene>
<dbReference type="EMBL" id="JAHKPD010000013">
    <property type="protein sequence ID" value="MBU2950942.1"/>
    <property type="molecule type" value="Genomic_DNA"/>
</dbReference>
<reference evidence="1" key="1">
    <citation type="submission" date="2021-05" db="EMBL/GenBank/DDBJ databases">
        <title>Draft genomes of bacteria isolated from model marine particles.</title>
        <authorList>
            <person name="Datta M.S."/>
            <person name="Schwartzman J.A."/>
            <person name="Enke T.N."/>
            <person name="Saavedra J."/>
            <person name="Cermak N."/>
            <person name="Cordero O.X."/>
        </authorList>
    </citation>
    <scope>NUCLEOTIDE SEQUENCE</scope>
    <source>
        <strain evidence="1">I2M19</strain>
    </source>
</reference>